<keyword evidence="3" id="KW-1185">Reference proteome</keyword>
<accession>A0A849C1T3</accession>
<name>A0A849C1T3_9NOCA</name>
<proteinExistence type="predicted"/>
<dbReference type="InterPro" id="IPR027843">
    <property type="entry name" value="DUF4440"/>
</dbReference>
<dbReference type="SUPFAM" id="SSF54427">
    <property type="entry name" value="NTF2-like"/>
    <property type="match status" value="1"/>
</dbReference>
<gene>
    <name evidence="2" type="ORF">HLB23_03565</name>
</gene>
<evidence type="ECO:0000313" key="2">
    <source>
        <dbReference type="EMBL" id="NNH68959.1"/>
    </source>
</evidence>
<dbReference type="Gene3D" id="3.10.450.50">
    <property type="match status" value="1"/>
</dbReference>
<dbReference type="Pfam" id="PF14534">
    <property type="entry name" value="DUF4440"/>
    <property type="match status" value="1"/>
</dbReference>
<feature type="domain" description="DUF4440" evidence="1">
    <location>
        <begin position="15"/>
        <end position="117"/>
    </location>
</feature>
<dbReference type="EMBL" id="JABELX010000001">
    <property type="protein sequence ID" value="NNH68959.1"/>
    <property type="molecule type" value="Genomic_DNA"/>
</dbReference>
<comment type="caution">
    <text evidence="2">The sequence shown here is derived from an EMBL/GenBank/DDBJ whole genome shotgun (WGS) entry which is preliminary data.</text>
</comment>
<organism evidence="2 3">
    <name type="scientific">Nocardia uniformis</name>
    <dbReference type="NCBI Taxonomy" id="53432"/>
    <lineage>
        <taxon>Bacteria</taxon>
        <taxon>Bacillati</taxon>
        <taxon>Actinomycetota</taxon>
        <taxon>Actinomycetes</taxon>
        <taxon>Mycobacteriales</taxon>
        <taxon>Nocardiaceae</taxon>
        <taxon>Nocardia</taxon>
    </lineage>
</organism>
<sequence>MTERTASPDLETFTQIFQDWDKALVANDPERIAYFTTPSWTFVGQDGPSSGSNFLDAVRSGAVSHDTMSSEVRSVRVVGDTAVVIARVVNTGSYQGRRFENDEWTSDVFLRRDGRWLCELTHLTPART</sequence>
<evidence type="ECO:0000313" key="3">
    <source>
        <dbReference type="Proteomes" id="UP000586827"/>
    </source>
</evidence>
<protein>
    <submittedName>
        <fullName evidence="2">Nuclear transport factor 2 family protein</fullName>
    </submittedName>
</protein>
<evidence type="ECO:0000259" key="1">
    <source>
        <dbReference type="Pfam" id="PF14534"/>
    </source>
</evidence>
<reference evidence="2 3" key="1">
    <citation type="submission" date="2020-05" db="EMBL/GenBank/DDBJ databases">
        <title>MicrobeNet Type strains.</title>
        <authorList>
            <person name="Nicholson A.C."/>
        </authorList>
    </citation>
    <scope>NUCLEOTIDE SEQUENCE [LARGE SCALE GENOMIC DNA]</scope>
    <source>
        <strain evidence="2 3">JCM 3224</strain>
    </source>
</reference>
<dbReference type="RefSeq" id="WP_169815151.1">
    <property type="nucleotide sequence ID" value="NZ_JABELX010000001.1"/>
</dbReference>
<dbReference type="InterPro" id="IPR032710">
    <property type="entry name" value="NTF2-like_dom_sf"/>
</dbReference>
<dbReference type="Proteomes" id="UP000586827">
    <property type="component" value="Unassembled WGS sequence"/>
</dbReference>
<dbReference type="AlphaFoldDB" id="A0A849C1T3"/>